<keyword evidence="4" id="KW-0443">Lipid metabolism</keyword>
<dbReference type="CDD" id="cd07989">
    <property type="entry name" value="LPLAT_AGPAT-like"/>
    <property type="match status" value="1"/>
</dbReference>
<keyword evidence="3 7" id="KW-0808">Transferase</keyword>
<dbReference type="PANTHER" id="PTHR10434">
    <property type="entry name" value="1-ACYL-SN-GLYCEROL-3-PHOSPHATE ACYLTRANSFERASE"/>
    <property type="match status" value="1"/>
</dbReference>
<dbReference type="PANTHER" id="PTHR10434:SF64">
    <property type="entry name" value="1-ACYL-SN-GLYCEROL-3-PHOSPHATE ACYLTRANSFERASE-RELATED"/>
    <property type="match status" value="1"/>
</dbReference>
<sequence>MRLRGGQLRAAWRALRAVLHVLRGLWIIRSEFGRLTHAQSQLIVREWSRRMLAIMGVALDVQGQPPARGAVLMVANHISWLDILVMNAAHPSRFVSKADVQRWPLLGSLITGAGTLYIERESRRDALRVVHRMAERLREGETVSVFPEGTTGDGAQLLPFHANLLQAAISASAPVQPVALRYLERSSGQPHPGPVFIGDDTLVASVWRTLRSDTVRAVVRYGTPQRAGARDRRAWSEALRAEVQAEFDAAR</sequence>
<evidence type="ECO:0000313" key="7">
    <source>
        <dbReference type="EMBL" id="RFP78367.1"/>
    </source>
</evidence>
<evidence type="ECO:0000256" key="5">
    <source>
        <dbReference type="ARBA" id="ARBA00023315"/>
    </source>
</evidence>
<evidence type="ECO:0000256" key="2">
    <source>
        <dbReference type="ARBA" id="ARBA00022516"/>
    </source>
</evidence>
<dbReference type="SUPFAM" id="SSF69593">
    <property type="entry name" value="Glycerol-3-phosphate (1)-acyltransferase"/>
    <property type="match status" value="1"/>
</dbReference>
<dbReference type="GO" id="GO:0006654">
    <property type="term" value="P:phosphatidic acid biosynthetic process"/>
    <property type="evidence" value="ECO:0007669"/>
    <property type="project" value="TreeGrafter"/>
</dbReference>
<evidence type="ECO:0000259" key="6">
    <source>
        <dbReference type="SMART" id="SM00563"/>
    </source>
</evidence>
<dbReference type="SMART" id="SM00563">
    <property type="entry name" value="PlsC"/>
    <property type="match status" value="1"/>
</dbReference>
<evidence type="ECO:0000256" key="3">
    <source>
        <dbReference type="ARBA" id="ARBA00022679"/>
    </source>
</evidence>
<protein>
    <submittedName>
        <fullName evidence="7">1-acyl-sn-glycerol-3-phosphate acyltransferase</fullName>
    </submittedName>
</protein>
<accession>A0A372EIT6</accession>
<dbReference type="Pfam" id="PF01553">
    <property type="entry name" value="Acyltransferase"/>
    <property type="match status" value="1"/>
</dbReference>
<dbReference type="GO" id="GO:0003841">
    <property type="term" value="F:1-acylglycerol-3-phosphate O-acyltransferase activity"/>
    <property type="evidence" value="ECO:0007669"/>
    <property type="project" value="TreeGrafter"/>
</dbReference>
<keyword evidence="5 7" id="KW-0012">Acyltransferase</keyword>
<dbReference type="EMBL" id="QVLS01000007">
    <property type="protein sequence ID" value="RFP78367.1"/>
    <property type="molecule type" value="Genomic_DNA"/>
</dbReference>
<dbReference type="Proteomes" id="UP000261931">
    <property type="component" value="Unassembled WGS sequence"/>
</dbReference>
<proteinExistence type="predicted"/>
<keyword evidence="2" id="KW-0444">Lipid biosynthesis</keyword>
<keyword evidence="8" id="KW-1185">Reference proteome</keyword>
<feature type="domain" description="Phospholipid/glycerol acyltransferase" evidence="6">
    <location>
        <begin position="71"/>
        <end position="183"/>
    </location>
</feature>
<organism evidence="7 8">
    <name type="scientific">Hydrogenophaga borbori</name>
    <dbReference type="NCBI Taxonomy" id="2294117"/>
    <lineage>
        <taxon>Bacteria</taxon>
        <taxon>Pseudomonadati</taxon>
        <taxon>Pseudomonadota</taxon>
        <taxon>Betaproteobacteria</taxon>
        <taxon>Burkholderiales</taxon>
        <taxon>Comamonadaceae</taxon>
        <taxon>Hydrogenophaga</taxon>
    </lineage>
</organism>
<comment type="pathway">
    <text evidence="1">Lipid metabolism.</text>
</comment>
<gene>
    <name evidence="7" type="ORF">DY262_12410</name>
</gene>
<comment type="caution">
    <text evidence="7">The sequence shown here is derived from an EMBL/GenBank/DDBJ whole genome shotgun (WGS) entry which is preliminary data.</text>
</comment>
<dbReference type="InterPro" id="IPR002123">
    <property type="entry name" value="Plipid/glycerol_acylTrfase"/>
</dbReference>
<evidence type="ECO:0000256" key="4">
    <source>
        <dbReference type="ARBA" id="ARBA00023098"/>
    </source>
</evidence>
<reference evidence="7 8" key="1">
    <citation type="submission" date="2018-08" db="EMBL/GenBank/DDBJ databases">
        <title>Hydrogenophaga sp. LA-38 isolated from sludge.</title>
        <authorList>
            <person name="Im W.-T."/>
        </authorList>
    </citation>
    <scope>NUCLEOTIDE SEQUENCE [LARGE SCALE GENOMIC DNA]</scope>
    <source>
        <strain evidence="7 8">LA-38</strain>
    </source>
</reference>
<evidence type="ECO:0000313" key="8">
    <source>
        <dbReference type="Proteomes" id="UP000261931"/>
    </source>
</evidence>
<name>A0A372EIT6_9BURK</name>
<dbReference type="AlphaFoldDB" id="A0A372EIT6"/>
<evidence type="ECO:0000256" key="1">
    <source>
        <dbReference type="ARBA" id="ARBA00005189"/>
    </source>
</evidence>